<evidence type="ECO:0000256" key="2">
    <source>
        <dbReference type="SAM" id="Phobius"/>
    </source>
</evidence>
<keyword evidence="2" id="KW-0812">Transmembrane</keyword>
<keyword evidence="5" id="KW-1185">Reference proteome</keyword>
<keyword evidence="2" id="KW-0472">Membrane</keyword>
<dbReference type="STRING" id="684552.SAMN04489719_1674"/>
<feature type="region of interest" description="Disordered" evidence="1">
    <location>
        <begin position="1"/>
        <end position="26"/>
    </location>
</feature>
<proteinExistence type="predicted"/>
<reference evidence="5" key="1">
    <citation type="submission" date="2016-10" db="EMBL/GenBank/DDBJ databases">
        <authorList>
            <person name="Varghese N."/>
            <person name="Submissions S."/>
        </authorList>
    </citation>
    <scope>NUCLEOTIDE SEQUENCE [LARGE SCALE GENOMIC DNA]</scope>
    <source>
        <strain evidence="5">DSM 22965</strain>
    </source>
</reference>
<dbReference type="SMART" id="SM00894">
    <property type="entry name" value="Excalibur"/>
    <property type="match status" value="1"/>
</dbReference>
<dbReference type="EMBL" id="LT629734">
    <property type="protein sequence ID" value="SDS15893.1"/>
    <property type="molecule type" value="Genomic_DNA"/>
</dbReference>
<feature type="transmembrane region" description="Helical" evidence="2">
    <location>
        <begin position="70"/>
        <end position="94"/>
    </location>
</feature>
<name>A0A1H1PXP2_9MICO</name>
<evidence type="ECO:0000313" key="5">
    <source>
        <dbReference type="Proteomes" id="UP000199649"/>
    </source>
</evidence>
<dbReference type="InterPro" id="IPR008613">
    <property type="entry name" value="Excalibur_Ca-bd_domain"/>
</dbReference>
<protein>
    <submittedName>
        <fullName evidence="4">Excalibur calcium-binding domain-containing protein</fullName>
    </submittedName>
</protein>
<organism evidence="4 5">
    <name type="scientific">Agrococcus carbonis</name>
    <dbReference type="NCBI Taxonomy" id="684552"/>
    <lineage>
        <taxon>Bacteria</taxon>
        <taxon>Bacillati</taxon>
        <taxon>Actinomycetota</taxon>
        <taxon>Actinomycetes</taxon>
        <taxon>Micrococcales</taxon>
        <taxon>Microbacteriaceae</taxon>
        <taxon>Agrococcus</taxon>
    </lineage>
</organism>
<dbReference type="AlphaFoldDB" id="A0A1H1PXP2"/>
<evidence type="ECO:0000256" key="1">
    <source>
        <dbReference type="SAM" id="MobiDB-lite"/>
    </source>
</evidence>
<evidence type="ECO:0000259" key="3">
    <source>
        <dbReference type="SMART" id="SM00894"/>
    </source>
</evidence>
<feature type="region of interest" description="Disordered" evidence="1">
    <location>
        <begin position="198"/>
        <end position="247"/>
    </location>
</feature>
<dbReference type="Pfam" id="PF05901">
    <property type="entry name" value="Excalibur"/>
    <property type="match status" value="1"/>
</dbReference>
<feature type="domain" description="Excalibur calcium-binding" evidence="3">
    <location>
        <begin position="252"/>
        <end position="288"/>
    </location>
</feature>
<feature type="compositionally biased region" description="Pro residues" evidence="1">
    <location>
        <begin position="205"/>
        <end position="219"/>
    </location>
</feature>
<keyword evidence="2" id="KW-1133">Transmembrane helix</keyword>
<accession>A0A1H1PXP2</accession>
<sequence>MGDGVPSSVYAADPSREGPAPTRDRGMLLSYGESMQRPVTNPTSSFRSNPSTQVMEPVYTGAPSRRRRPAWLWVLLILALFLALLLSNCAGFLASSLMRPEVIAQQQTQQELDEALALVDQSATERSEAVAAAEQLDVQVAELQDRIAELELQAEGHGSEVEEAAAALLAVQEERDAALGDVDRLEDRVAALEAELEAARADAPAPRPAPAAAPAPRPAPVAATPSSPSGGSSTSGSSTSGTASGTSSGSVYYANCSAVRAAGRAPLYANQAGYRSGLDRDGDGVACE</sequence>
<dbReference type="Proteomes" id="UP000199649">
    <property type="component" value="Chromosome I"/>
</dbReference>
<gene>
    <name evidence="4" type="ORF">SAMN04489719_1674</name>
</gene>
<evidence type="ECO:0000313" key="4">
    <source>
        <dbReference type="EMBL" id="SDS15893.1"/>
    </source>
</evidence>
<feature type="compositionally biased region" description="Low complexity" evidence="1">
    <location>
        <begin position="220"/>
        <end position="247"/>
    </location>
</feature>